<dbReference type="PANTHER" id="PTHR32494">
    <property type="entry name" value="ALLANTOATE DEIMINASE-RELATED"/>
    <property type="match status" value="1"/>
</dbReference>
<dbReference type="Proteomes" id="UP000343317">
    <property type="component" value="Unassembled WGS sequence"/>
</dbReference>
<evidence type="ECO:0000256" key="1">
    <source>
        <dbReference type="ARBA" id="ARBA00022801"/>
    </source>
</evidence>
<evidence type="ECO:0000313" key="2">
    <source>
        <dbReference type="EMBL" id="VVE04492.1"/>
    </source>
</evidence>
<sequence>MVFNAELADVIEASAKRRGLSYKRMTSGAGHDAQMIARIAPAAMIFVPSRGGISHNPREHTDDDQLVRGTEVLLDVIAQRFGMYR</sequence>
<dbReference type="SUPFAM" id="SSF53187">
    <property type="entry name" value="Zn-dependent exopeptidases"/>
    <property type="match status" value="1"/>
</dbReference>
<dbReference type="EMBL" id="CABPSM010000005">
    <property type="protein sequence ID" value="VVE04492.1"/>
    <property type="molecule type" value="Genomic_DNA"/>
</dbReference>
<dbReference type="PANTHER" id="PTHR32494:SF5">
    <property type="entry name" value="ALLANTOATE AMIDOHYDROLASE"/>
    <property type="match status" value="1"/>
</dbReference>
<dbReference type="InterPro" id="IPR010158">
    <property type="entry name" value="Amidase_Cbmase"/>
</dbReference>
<name>A0A5E4UWW6_9BURK</name>
<dbReference type="Pfam" id="PF01546">
    <property type="entry name" value="Peptidase_M20"/>
    <property type="match status" value="1"/>
</dbReference>
<protein>
    <submittedName>
        <fullName evidence="2">Allantoate amidohydrolase</fullName>
    </submittedName>
</protein>
<dbReference type="Gene3D" id="3.40.630.10">
    <property type="entry name" value="Zn peptidases"/>
    <property type="match status" value="1"/>
</dbReference>
<keyword evidence="3" id="KW-1185">Reference proteome</keyword>
<gene>
    <name evidence="2" type="ORF">PHO31112_02311</name>
</gene>
<keyword evidence="1 2" id="KW-0378">Hydrolase</keyword>
<dbReference type="AlphaFoldDB" id="A0A5E4UWW6"/>
<accession>A0A5E4UWW6</accession>
<organism evidence="2 3">
    <name type="scientific">Pandoraea horticolens</name>
    <dbReference type="NCBI Taxonomy" id="2508298"/>
    <lineage>
        <taxon>Bacteria</taxon>
        <taxon>Pseudomonadati</taxon>
        <taxon>Pseudomonadota</taxon>
        <taxon>Betaproteobacteria</taxon>
        <taxon>Burkholderiales</taxon>
        <taxon>Burkholderiaceae</taxon>
        <taxon>Pandoraea</taxon>
    </lineage>
</organism>
<dbReference type="GO" id="GO:0016813">
    <property type="term" value="F:hydrolase activity, acting on carbon-nitrogen (but not peptide) bonds, in linear amidines"/>
    <property type="evidence" value="ECO:0007669"/>
    <property type="project" value="InterPro"/>
</dbReference>
<dbReference type="InterPro" id="IPR002933">
    <property type="entry name" value="Peptidase_M20"/>
</dbReference>
<reference evidence="2 3" key="1">
    <citation type="submission" date="2019-08" db="EMBL/GenBank/DDBJ databases">
        <authorList>
            <person name="Peeters C."/>
        </authorList>
    </citation>
    <scope>NUCLEOTIDE SEQUENCE [LARGE SCALE GENOMIC DNA]</scope>
    <source>
        <strain evidence="2 3">LMG 31112</strain>
    </source>
</reference>
<proteinExistence type="predicted"/>
<evidence type="ECO:0000313" key="3">
    <source>
        <dbReference type="Proteomes" id="UP000343317"/>
    </source>
</evidence>